<dbReference type="PANTHER" id="PTHR33751:SF9">
    <property type="entry name" value="CYTOCHROME C4"/>
    <property type="match status" value="1"/>
</dbReference>
<accession>G4QAI5</accession>
<dbReference type="OrthoDB" id="9773456at2"/>
<evidence type="ECO:0000256" key="9">
    <source>
        <dbReference type="PIRSR" id="PIRSR000005-2"/>
    </source>
</evidence>
<dbReference type="EMBL" id="CP003059">
    <property type="protein sequence ID" value="AEP37216.1"/>
    <property type="molecule type" value="Genomic_DNA"/>
</dbReference>
<dbReference type="PIRSF" id="PIRSF000005">
    <property type="entry name" value="Cytochrome_c4"/>
    <property type="match status" value="1"/>
</dbReference>
<dbReference type="GO" id="GO:0042597">
    <property type="term" value="C:periplasmic space"/>
    <property type="evidence" value="ECO:0007669"/>
    <property type="project" value="UniProtKB-SubCell"/>
</dbReference>
<evidence type="ECO:0000256" key="1">
    <source>
        <dbReference type="ARBA" id="ARBA00004418"/>
    </source>
</evidence>
<dbReference type="STRING" id="1008459.TASI_1478"/>
<dbReference type="GO" id="GO:0009055">
    <property type="term" value="F:electron transfer activity"/>
    <property type="evidence" value="ECO:0007669"/>
    <property type="project" value="InterPro"/>
</dbReference>
<dbReference type="GO" id="GO:0005506">
    <property type="term" value="F:iron ion binding"/>
    <property type="evidence" value="ECO:0007669"/>
    <property type="project" value="InterPro"/>
</dbReference>
<evidence type="ECO:0000256" key="6">
    <source>
        <dbReference type="ARBA" id="ARBA00022982"/>
    </source>
</evidence>
<comment type="subcellular location">
    <subcellularLocation>
        <location evidence="1">Periplasm</location>
    </subcellularLocation>
</comment>
<dbReference type="InterPro" id="IPR024167">
    <property type="entry name" value="Cytochrome_c4-like"/>
</dbReference>
<organism evidence="12 13">
    <name type="scientific">Taylorella asinigenitalis (strain MCE3)</name>
    <dbReference type="NCBI Taxonomy" id="1008459"/>
    <lineage>
        <taxon>Bacteria</taxon>
        <taxon>Pseudomonadati</taxon>
        <taxon>Pseudomonadota</taxon>
        <taxon>Betaproteobacteria</taxon>
        <taxon>Burkholderiales</taxon>
        <taxon>Alcaligenaceae</taxon>
        <taxon>Taylorella</taxon>
    </lineage>
</organism>
<evidence type="ECO:0000259" key="11">
    <source>
        <dbReference type="PROSITE" id="PS51007"/>
    </source>
</evidence>
<reference evidence="12 13" key="2">
    <citation type="journal article" date="2012" name="PLoS ONE">
        <title>Genomic characterization of the taylorella genus.</title>
        <authorList>
            <person name="Hebert L."/>
            <person name="Moumen B."/>
            <person name="Pons N."/>
            <person name="Duquesne F."/>
            <person name="Breuil M.F."/>
            <person name="Goux D."/>
            <person name="Batto J.M."/>
            <person name="Laugier C."/>
            <person name="Renault P."/>
            <person name="Petry S."/>
        </authorList>
    </citation>
    <scope>NUCLEOTIDE SEQUENCE [LARGE SCALE GENOMIC DNA]</scope>
    <source>
        <strain evidence="12 13">MCE3</strain>
    </source>
</reference>
<dbReference type="SUPFAM" id="SSF46626">
    <property type="entry name" value="Cytochrome c"/>
    <property type="match status" value="2"/>
</dbReference>
<feature type="binding site" description="axial binding residue" evidence="9">
    <location>
        <position position="169"/>
    </location>
    <ligand>
        <name>heme c</name>
        <dbReference type="ChEBI" id="CHEBI:61717"/>
        <label>2</label>
    </ligand>
    <ligandPart>
        <name>Fe</name>
        <dbReference type="ChEBI" id="CHEBI:18248"/>
    </ligandPart>
</feature>
<evidence type="ECO:0000256" key="5">
    <source>
        <dbReference type="ARBA" id="ARBA00022764"/>
    </source>
</evidence>
<dbReference type="Pfam" id="PF00034">
    <property type="entry name" value="Cytochrom_C"/>
    <property type="match status" value="2"/>
</dbReference>
<sequence length="235" mass="24982">MKKLLKGLGIAFAFATCTQTALAQDATITPDPKRGELLFTQGDVNRGVIPCFSCHGEGGNSVIATQPSLAGHPAGYIVAQLNNLDLTPEGPQKHRNNYEGFTNSMVMMAVAPALTPQDRADIAAYVSGLKLTGPAKSQNAGDLEFVHRGREIWRAGIPERGVPACAACHGVSGKGMPEQYPFLAGQHPEYLYGQLRAFADGYRNNGGTENMMGTIANRMSIADMKAVADYAAGLR</sequence>
<feature type="chain" id="PRO_5003467250" evidence="10">
    <location>
        <begin position="24"/>
        <end position="235"/>
    </location>
</feature>
<dbReference type="InterPro" id="IPR036909">
    <property type="entry name" value="Cyt_c-like_dom_sf"/>
</dbReference>
<feature type="binding site" description="axial binding residue" evidence="9">
    <location>
        <position position="107"/>
    </location>
    <ligand>
        <name>heme c</name>
        <dbReference type="ChEBI" id="CHEBI:61717"/>
        <label>1</label>
    </ligand>
    <ligandPart>
        <name>Fe</name>
        <dbReference type="ChEBI" id="CHEBI:18248"/>
    </ligandPart>
</feature>
<dbReference type="AlphaFoldDB" id="G4QAI5"/>
<feature type="signal peptide" evidence="10">
    <location>
        <begin position="1"/>
        <end position="23"/>
    </location>
</feature>
<dbReference type="GO" id="GO:0020037">
    <property type="term" value="F:heme binding"/>
    <property type="evidence" value="ECO:0007669"/>
    <property type="project" value="InterPro"/>
</dbReference>
<feature type="domain" description="Cytochrome c" evidence="11">
    <location>
        <begin position="144"/>
        <end position="235"/>
    </location>
</feature>
<keyword evidence="5" id="KW-0574">Periplasm</keyword>
<keyword evidence="10" id="KW-0732">Signal</keyword>
<evidence type="ECO:0000256" key="3">
    <source>
        <dbReference type="ARBA" id="ARBA00022617"/>
    </source>
</evidence>
<dbReference type="PANTHER" id="PTHR33751">
    <property type="entry name" value="CBB3-TYPE CYTOCHROME C OXIDASE SUBUNIT FIXP"/>
    <property type="match status" value="1"/>
</dbReference>
<feature type="binding site" description="covalent" evidence="8">
    <location>
        <position position="165"/>
    </location>
    <ligand>
        <name>heme c</name>
        <dbReference type="ChEBI" id="CHEBI:61717"/>
        <label>2</label>
    </ligand>
</feature>
<keyword evidence="2" id="KW-0813">Transport</keyword>
<dbReference type="InterPro" id="IPR050597">
    <property type="entry name" value="Cytochrome_c_Oxidase_Subunit"/>
</dbReference>
<keyword evidence="3 8" id="KW-0349">Heme</keyword>
<keyword evidence="13" id="KW-1185">Reference proteome</keyword>
<feature type="binding site" description="axial binding residue" evidence="9">
    <location>
        <position position="212"/>
    </location>
    <ligand>
        <name>heme c</name>
        <dbReference type="ChEBI" id="CHEBI:61717"/>
        <label>2</label>
    </ligand>
    <ligandPart>
        <name>Fe</name>
        <dbReference type="ChEBI" id="CHEBI:18248"/>
    </ligandPart>
</feature>
<evidence type="ECO:0000256" key="7">
    <source>
        <dbReference type="ARBA" id="ARBA00023004"/>
    </source>
</evidence>
<dbReference type="Gene3D" id="1.10.760.10">
    <property type="entry name" value="Cytochrome c-like domain"/>
    <property type="match status" value="2"/>
</dbReference>
<dbReference type="Proteomes" id="UP000009284">
    <property type="component" value="Chromosome"/>
</dbReference>
<proteinExistence type="predicted"/>
<keyword evidence="4 9" id="KW-0479">Metal-binding</keyword>
<feature type="binding site" description="covalent" evidence="8">
    <location>
        <position position="168"/>
    </location>
    <ligand>
        <name>heme c</name>
        <dbReference type="ChEBI" id="CHEBI:61717"/>
        <label>2</label>
    </ligand>
</feature>
<evidence type="ECO:0000256" key="2">
    <source>
        <dbReference type="ARBA" id="ARBA00022448"/>
    </source>
</evidence>
<gene>
    <name evidence="12" type="ordered locus">TASI_1478</name>
</gene>
<protein>
    <submittedName>
        <fullName evidence="12">Cytochrome c4</fullName>
    </submittedName>
</protein>
<reference key="1">
    <citation type="submission" date="2011-09" db="EMBL/GenBank/DDBJ databases">
        <title>Genomic characterization of the Taylorella genus.</title>
        <authorList>
            <person name="Hebert L."/>
            <person name="Moumen B."/>
            <person name="Pons N."/>
            <person name="Duquesne F."/>
            <person name="Breuil M.-F."/>
            <person name="Goux D."/>
            <person name="Batto J.-M."/>
            <person name="Renault P."/>
            <person name="Laugier C."/>
            <person name="Petry S."/>
        </authorList>
    </citation>
    <scope>NUCLEOTIDE SEQUENCE</scope>
    <source>
        <strain>MCE3</strain>
    </source>
</reference>
<feature type="binding site" description="covalent" evidence="8">
    <location>
        <position position="51"/>
    </location>
    <ligand>
        <name>heme c</name>
        <dbReference type="ChEBI" id="CHEBI:61717"/>
        <label>1</label>
    </ligand>
</feature>
<feature type="binding site" description="axial binding residue" evidence="9">
    <location>
        <position position="55"/>
    </location>
    <ligand>
        <name>heme c</name>
        <dbReference type="ChEBI" id="CHEBI:61717"/>
        <label>1</label>
    </ligand>
    <ligandPart>
        <name>Fe</name>
        <dbReference type="ChEBI" id="CHEBI:18248"/>
    </ligandPart>
</feature>
<evidence type="ECO:0000256" key="10">
    <source>
        <dbReference type="SAM" id="SignalP"/>
    </source>
</evidence>
<feature type="domain" description="Cytochrome c" evidence="11">
    <location>
        <begin position="30"/>
        <end position="130"/>
    </location>
</feature>
<dbReference type="InterPro" id="IPR009056">
    <property type="entry name" value="Cyt_c-like_dom"/>
</dbReference>
<comment type="PTM">
    <text evidence="8">Binds 2 heme c groups covalently per subunit.</text>
</comment>
<evidence type="ECO:0000256" key="8">
    <source>
        <dbReference type="PIRSR" id="PIRSR000005-1"/>
    </source>
</evidence>
<evidence type="ECO:0000313" key="13">
    <source>
        <dbReference type="Proteomes" id="UP000009284"/>
    </source>
</evidence>
<dbReference type="RefSeq" id="WP_014112110.1">
    <property type="nucleotide sequence ID" value="NC_016043.1"/>
</dbReference>
<dbReference type="PROSITE" id="PS51007">
    <property type="entry name" value="CYTC"/>
    <property type="match status" value="2"/>
</dbReference>
<keyword evidence="6" id="KW-0249">Electron transport</keyword>
<evidence type="ECO:0000256" key="4">
    <source>
        <dbReference type="ARBA" id="ARBA00022723"/>
    </source>
</evidence>
<feature type="binding site" description="covalent" evidence="8">
    <location>
        <position position="54"/>
    </location>
    <ligand>
        <name>heme c</name>
        <dbReference type="ChEBI" id="CHEBI:61717"/>
        <label>1</label>
    </ligand>
</feature>
<dbReference type="HOGENOM" id="CLU_076280_2_1_4"/>
<dbReference type="eggNOG" id="COG2863">
    <property type="taxonomic scope" value="Bacteria"/>
</dbReference>
<keyword evidence="7 9" id="KW-0408">Iron</keyword>
<dbReference type="KEGG" id="tas:TASI_1478"/>
<name>G4QAI5_TAYAM</name>
<evidence type="ECO:0000313" key="12">
    <source>
        <dbReference type="EMBL" id="AEP37216.1"/>
    </source>
</evidence>